<accession>A0A015SQI3</accession>
<keyword evidence="6 10" id="KW-1133">Transmembrane helix</keyword>
<dbReference type="EMBL" id="JGCY01000288">
    <property type="protein sequence ID" value="EXY74484.1"/>
    <property type="molecule type" value="Genomic_DNA"/>
</dbReference>
<evidence type="ECO:0000256" key="10">
    <source>
        <dbReference type="SAM" id="Phobius"/>
    </source>
</evidence>
<evidence type="ECO:0000256" key="7">
    <source>
        <dbReference type="ARBA" id="ARBA00023065"/>
    </source>
</evidence>
<proteinExistence type="predicted"/>
<dbReference type="RefSeq" id="WP_032588039.1">
    <property type="nucleotide sequence ID" value="NZ_JGCY01000288.1"/>
</dbReference>
<evidence type="ECO:0000256" key="5">
    <source>
        <dbReference type="ARBA" id="ARBA00022692"/>
    </source>
</evidence>
<dbReference type="PANTHER" id="PTHR43298:SF2">
    <property type="entry name" value="FMN_FAD EXPORTER YEEO-RELATED"/>
    <property type="match status" value="1"/>
</dbReference>
<evidence type="ECO:0000256" key="9">
    <source>
        <dbReference type="ARBA" id="ARBA00031636"/>
    </source>
</evidence>
<feature type="transmembrane region" description="Helical" evidence="10">
    <location>
        <begin position="347"/>
        <end position="367"/>
    </location>
</feature>
<dbReference type="PANTHER" id="PTHR43298">
    <property type="entry name" value="MULTIDRUG RESISTANCE PROTEIN NORM-RELATED"/>
    <property type="match status" value="1"/>
</dbReference>
<dbReference type="PATRIC" id="fig|1339315.3.peg.2534"/>
<dbReference type="GO" id="GO:0006811">
    <property type="term" value="P:monoatomic ion transport"/>
    <property type="evidence" value="ECO:0007669"/>
    <property type="project" value="UniProtKB-KW"/>
</dbReference>
<keyword evidence="3" id="KW-0050">Antiport</keyword>
<evidence type="ECO:0000256" key="2">
    <source>
        <dbReference type="ARBA" id="ARBA00022448"/>
    </source>
</evidence>
<dbReference type="GO" id="GO:0005886">
    <property type="term" value="C:plasma membrane"/>
    <property type="evidence" value="ECO:0007669"/>
    <property type="project" value="UniProtKB-SubCell"/>
</dbReference>
<keyword evidence="8 10" id="KW-0472">Membrane</keyword>
<evidence type="ECO:0000313" key="11">
    <source>
        <dbReference type="EMBL" id="EXY74484.1"/>
    </source>
</evidence>
<comment type="subcellular location">
    <subcellularLocation>
        <location evidence="1">Cell membrane</location>
        <topology evidence="1">Multi-pass membrane protein</topology>
    </subcellularLocation>
</comment>
<evidence type="ECO:0000256" key="1">
    <source>
        <dbReference type="ARBA" id="ARBA00004651"/>
    </source>
</evidence>
<evidence type="ECO:0000256" key="8">
    <source>
        <dbReference type="ARBA" id="ARBA00023136"/>
    </source>
</evidence>
<feature type="transmembrane region" description="Helical" evidence="10">
    <location>
        <begin position="222"/>
        <end position="242"/>
    </location>
</feature>
<evidence type="ECO:0000313" key="12">
    <source>
        <dbReference type="Proteomes" id="UP000020529"/>
    </source>
</evidence>
<dbReference type="Pfam" id="PF01554">
    <property type="entry name" value="MatE"/>
    <property type="match status" value="2"/>
</dbReference>
<dbReference type="NCBIfam" id="TIGR00797">
    <property type="entry name" value="matE"/>
    <property type="match status" value="1"/>
</dbReference>
<dbReference type="InterPro" id="IPR050222">
    <property type="entry name" value="MATE_MdtK"/>
</dbReference>
<feature type="transmembrane region" description="Helical" evidence="10">
    <location>
        <begin position="148"/>
        <end position="170"/>
    </location>
</feature>
<organism evidence="11 12">
    <name type="scientific">Bacteroides fragilis str. 3988T(B)14</name>
    <dbReference type="NCBI Taxonomy" id="1339315"/>
    <lineage>
        <taxon>Bacteria</taxon>
        <taxon>Pseudomonadati</taxon>
        <taxon>Bacteroidota</taxon>
        <taxon>Bacteroidia</taxon>
        <taxon>Bacteroidales</taxon>
        <taxon>Bacteroidaceae</taxon>
        <taxon>Bacteroides</taxon>
    </lineage>
</organism>
<dbReference type="GO" id="GO:0042910">
    <property type="term" value="F:xenobiotic transmembrane transporter activity"/>
    <property type="evidence" value="ECO:0007669"/>
    <property type="project" value="InterPro"/>
</dbReference>
<keyword evidence="4" id="KW-1003">Cell membrane</keyword>
<keyword evidence="5 10" id="KW-0812">Transmembrane</keyword>
<dbReference type="InterPro" id="IPR002528">
    <property type="entry name" value="MATE_fam"/>
</dbReference>
<feature type="transmembrane region" description="Helical" evidence="10">
    <location>
        <begin position="111"/>
        <end position="136"/>
    </location>
</feature>
<keyword evidence="7" id="KW-0406">Ion transport</keyword>
<evidence type="ECO:0000256" key="4">
    <source>
        <dbReference type="ARBA" id="ARBA00022475"/>
    </source>
</evidence>
<dbReference type="CDD" id="cd13137">
    <property type="entry name" value="MATE_NorM_like"/>
    <property type="match status" value="1"/>
</dbReference>
<protein>
    <recommendedName>
        <fullName evidence="9">Multidrug-efflux transporter</fullName>
    </recommendedName>
</protein>
<dbReference type="PIRSF" id="PIRSF006603">
    <property type="entry name" value="DinF"/>
    <property type="match status" value="1"/>
</dbReference>
<comment type="caution">
    <text evidence="11">The sequence shown here is derived from an EMBL/GenBank/DDBJ whole genome shotgun (WGS) entry which is preliminary data.</text>
</comment>
<dbReference type="AlphaFoldDB" id="A0A015SQI3"/>
<dbReference type="Proteomes" id="UP000020529">
    <property type="component" value="Unassembled WGS sequence"/>
</dbReference>
<dbReference type="GO" id="GO:0015297">
    <property type="term" value="F:antiporter activity"/>
    <property type="evidence" value="ECO:0007669"/>
    <property type="project" value="UniProtKB-KW"/>
</dbReference>
<keyword evidence="2" id="KW-0813">Transport</keyword>
<reference evidence="11 12" key="1">
    <citation type="submission" date="2014-02" db="EMBL/GenBank/DDBJ databases">
        <authorList>
            <person name="Sears C."/>
            <person name="Carroll K."/>
            <person name="Sack B.R."/>
            <person name="Qadri F."/>
            <person name="Myers L.L."/>
            <person name="Chung G.-T."/>
            <person name="Escheverria P."/>
            <person name="Fraser C.M."/>
            <person name="Sadzewicz L."/>
            <person name="Shefchek K.A."/>
            <person name="Tallon L."/>
            <person name="Das S.P."/>
            <person name="Daugherty S."/>
            <person name="Mongodin E.F."/>
        </authorList>
    </citation>
    <scope>NUCLEOTIDE SEQUENCE [LARGE SCALE GENOMIC DNA]</scope>
    <source>
        <strain evidence="12">3988T(B)14</strain>
    </source>
</reference>
<gene>
    <name evidence="11" type="ORF">M124_1773</name>
</gene>
<feature type="transmembrane region" description="Helical" evidence="10">
    <location>
        <begin position="444"/>
        <end position="465"/>
    </location>
</feature>
<evidence type="ECO:0000256" key="3">
    <source>
        <dbReference type="ARBA" id="ARBA00022449"/>
    </source>
</evidence>
<name>A0A015SQI3_BACFG</name>
<evidence type="ECO:0000256" key="6">
    <source>
        <dbReference type="ARBA" id="ARBA00022989"/>
    </source>
</evidence>
<feature type="transmembrane region" description="Helical" evidence="10">
    <location>
        <begin position="182"/>
        <end position="202"/>
    </location>
</feature>
<sequence length="477" mass="51397">MGTGKGKTDYLLSLIREGKQMTLGQQLSLTASLSVPAIMAQISSIAMQYIDASMIGSLGANAAASIGLVSTTTWLFWELCTAAATGFSVQVAHKIGAGDFVGARKILRQSIAATLVFSSLLAAVGISISGMLPGWLGGDEVIRSDSSLYFWIFALFLPALQLNFLAGGMLRCSGNMRVPSMLNVLMCLLDIVFNFFLIFPSRQVEWLGVEFTAPGAGLGVEGAILGTVLAELITAGGMMWYLCHRSPMLRLSGEWGSFLPRKETLRKAFRISLPMGFEHMAICGAQIATTVIVAPLGIIAIAANSFAITAESLCYMPGYGISEAATTLVGQSLGANRIRLLRRFANITVWSGMLIMGVMGTLMYMAAPQIIGVMTPVEEIRTLGIEILRIEAFAEPMFAASIVAYGIFVGVGNTFVPSLMNFGSIWGVRLTLAAWLAPPMGLRGVWFAMCIELCFRGVIFLARLWGSNWIYKLRINR</sequence>
<dbReference type="InterPro" id="IPR048279">
    <property type="entry name" value="MdtK-like"/>
</dbReference>